<reference evidence="16" key="1">
    <citation type="journal article" date="2018" name="Nat. Genet.">
        <title>Extensive intraspecific gene order and gene structural variations between Mo17 and other maize genomes.</title>
        <authorList>
            <person name="Sun S."/>
            <person name="Zhou Y."/>
            <person name="Chen J."/>
            <person name="Shi J."/>
            <person name="Zhao H."/>
            <person name="Zhao H."/>
            <person name="Song W."/>
            <person name="Zhang M."/>
            <person name="Cui Y."/>
            <person name="Dong X."/>
            <person name="Liu H."/>
            <person name="Ma X."/>
            <person name="Jiao Y."/>
            <person name="Wang B."/>
            <person name="Wei X."/>
            <person name="Stein J.C."/>
            <person name="Glaubitz J.C."/>
            <person name="Lu F."/>
            <person name="Yu G."/>
            <person name="Liang C."/>
            <person name="Fengler K."/>
            <person name="Li B."/>
            <person name="Rafalski A."/>
            <person name="Schnable P.S."/>
            <person name="Ware D.H."/>
            <person name="Buckler E.S."/>
            <person name="Lai J."/>
        </authorList>
    </citation>
    <scope>NUCLEOTIDE SEQUENCE [LARGE SCALE GENOMIC DNA]</scope>
    <source>
        <tissue evidence="16">Seedling</tissue>
    </source>
</reference>
<dbReference type="PRINTS" id="PR00463">
    <property type="entry name" value="EP450I"/>
</dbReference>
<evidence type="ECO:0000256" key="3">
    <source>
        <dbReference type="ARBA" id="ARBA00005179"/>
    </source>
</evidence>
<dbReference type="GO" id="GO:0005506">
    <property type="term" value="F:iron ion binding"/>
    <property type="evidence" value="ECO:0007669"/>
    <property type="project" value="InterPro"/>
</dbReference>
<evidence type="ECO:0000256" key="14">
    <source>
        <dbReference type="RuleBase" id="RU000461"/>
    </source>
</evidence>
<dbReference type="PROSITE" id="PS00086">
    <property type="entry name" value="CYTOCHROME_P450"/>
    <property type="match status" value="1"/>
</dbReference>
<dbReference type="AlphaFoldDB" id="A0A3L6E915"/>
<feature type="transmembrane region" description="Helical" evidence="15">
    <location>
        <begin position="12"/>
        <end position="29"/>
    </location>
</feature>
<evidence type="ECO:0000256" key="13">
    <source>
        <dbReference type="PIRSR" id="PIRSR602401-1"/>
    </source>
</evidence>
<dbReference type="Pfam" id="PF00067">
    <property type="entry name" value="p450"/>
    <property type="match status" value="1"/>
</dbReference>
<organism evidence="16">
    <name type="scientific">Zea mays</name>
    <name type="common">Maize</name>
    <dbReference type="NCBI Taxonomy" id="4577"/>
    <lineage>
        <taxon>Eukaryota</taxon>
        <taxon>Viridiplantae</taxon>
        <taxon>Streptophyta</taxon>
        <taxon>Embryophyta</taxon>
        <taxon>Tracheophyta</taxon>
        <taxon>Spermatophyta</taxon>
        <taxon>Magnoliopsida</taxon>
        <taxon>Liliopsida</taxon>
        <taxon>Poales</taxon>
        <taxon>Poaceae</taxon>
        <taxon>PACMAD clade</taxon>
        <taxon>Panicoideae</taxon>
        <taxon>Andropogonodae</taxon>
        <taxon>Andropogoneae</taxon>
        <taxon>Tripsacinae</taxon>
        <taxon>Zea</taxon>
    </lineage>
</organism>
<evidence type="ECO:0000256" key="5">
    <source>
        <dbReference type="ARBA" id="ARBA00022617"/>
    </source>
</evidence>
<dbReference type="InterPro" id="IPR036396">
    <property type="entry name" value="Cyt_P450_sf"/>
</dbReference>
<dbReference type="Proteomes" id="UP000251960">
    <property type="component" value="Chromosome 6"/>
</dbReference>
<dbReference type="SUPFAM" id="SSF48264">
    <property type="entry name" value="Cytochrome P450"/>
    <property type="match status" value="1"/>
</dbReference>
<dbReference type="PRINTS" id="PR00385">
    <property type="entry name" value="P450"/>
</dbReference>
<evidence type="ECO:0000256" key="7">
    <source>
        <dbReference type="ARBA" id="ARBA00022723"/>
    </source>
</evidence>
<dbReference type="GO" id="GO:0016020">
    <property type="term" value="C:membrane"/>
    <property type="evidence" value="ECO:0007669"/>
    <property type="project" value="UniProtKB-SubCell"/>
</dbReference>
<evidence type="ECO:0000313" key="16">
    <source>
        <dbReference type="EMBL" id="PWZ16537.1"/>
    </source>
</evidence>
<dbReference type="FunFam" id="1.10.630.10:FF:000055">
    <property type="entry name" value="Cytochrome P450 71A26"/>
    <property type="match status" value="1"/>
</dbReference>
<protein>
    <submittedName>
        <fullName evidence="16">Indole-2-monooxygenase</fullName>
    </submittedName>
</protein>
<evidence type="ECO:0000256" key="15">
    <source>
        <dbReference type="SAM" id="Phobius"/>
    </source>
</evidence>
<keyword evidence="12 15" id="KW-0472">Membrane</keyword>
<dbReference type="InterPro" id="IPR002401">
    <property type="entry name" value="Cyt_P450_E_grp-I"/>
</dbReference>
<keyword evidence="6 15" id="KW-0812">Transmembrane</keyword>
<keyword evidence="5 13" id="KW-0349">Heme</keyword>
<gene>
    <name evidence="16" type="primary">CYP71C4_1</name>
    <name evidence="16" type="ORF">Zm00014a_007863</name>
</gene>
<comment type="cofactor">
    <cofactor evidence="1 13">
        <name>heme</name>
        <dbReference type="ChEBI" id="CHEBI:30413"/>
    </cofactor>
</comment>
<comment type="subcellular location">
    <subcellularLocation>
        <location evidence="2">Membrane</location>
    </subcellularLocation>
</comment>
<evidence type="ECO:0000256" key="4">
    <source>
        <dbReference type="ARBA" id="ARBA00010617"/>
    </source>
</evidence>
<dbReference type="Gene3D" id="1.10.630.10">
    <property type="entry name" value="Cytochrome P450"/>
    <property type="match status" value="1"/>
</dbReference>
<feature type="binding site" description="axial binding residue" evidence="13">
    <location>
        <position position="471"/>
    </location>
    <ligand>
        <name>heme</name>
        <dbReference type="ChEBI" id="CHEBI:30413"/>
    </ligand>
    <ligandPart>
        <name>Fe</name>
        <dbReference type="ChEBI" id="CHEBI:18248"/>
    </ligandPart>
</feature>
<dbReference type="PANTHER" id="PTHR47955:SF14">
    <property type="entry name" value="OS01G0543600 PROTEIN"/>
    <property type="match status" value="1"/>
</dbReference>
<evidence type="ECO:0000256" key="11">
    <source>
        <dbReference type="ARBA" id="ARBA00023033"/>
    </source>
</evidence>
<comment type="pathway">
    <text evidence="3">Secondary metabolite biosynthesis.</text>
</comment>
<evidence type="ECO:0000256" key="10">
    <source>
        <dbReference type="ARBA" id="ARBA00023004"/>
    </source>
</evidence>
<sequence length="567" mass="63059">MAYHLISSPTFLLAQLLAVAVPLLLLLLYHGSSIRRRRRSSRSAKQGGQLLPPSPPALPIIGHLHLVSDLPHVSLRDLAAKHGGDDGLMLLRLGAVPTLVVSSPRAAEAITRTHDHVFASRPTSTLSDEILYGSSDIAFSPYGEHWRQARKLVTAHLFTVKRVHSYRCARKEEVRLVVAKVREAAVAGTATDMSLAMNTFANDIISRAVSGKFFRAEGRNKLFRELVEANSALFGGFNLEDYFPGLARALGFLSRRLLFLRNRRRVQETHRRWDELLETILSDHEGRRGSVSVDGGGDFTDVLLSVQTEYGMTRDHLKAILVDMFGAGTDTSSLVLELAMAELMRNPQQMAKLQAQVRRHTPEGQETVEEENLSDMPFLRAVVKETLRLHPPAPLLVPHLSLADCVVDGYHVPSGTRVIINAWALGRDPGSWEKPEEFLPERFMDGGSAAGVDIKGNHFHLLPFGAGRRICPGLNFGMATVEIMLANLVYCFDWQLPMGMEEKDIDMTEVFGLTVHPKEKLMLVPKVARVLQLLVNNSIVQVADRRDSRSIMHVYGLFGVENCMQRV</sequence>
<dbReference type="GO" id="GO:0016705">
    <property type="term" value="F:oxidoreductase activity, acting on paired donors, with incorporation or reduction of molecular oxygen"/>
    <property type="evidence" value="ECO:0007669"/>
    <property type="project" value="InterPro"/>
</dbReference>
<dbReference type="GO" id="GO:0020037">
    <property type="term" value="F:heme binding"/>
    <property type="evidence" value="ECO:0007669"/>
    <property type="project" value="InterPro"/>
</dbReference>
<dbReference type="ExpressionAtlas" id="A0A3L6E915">
    <property type="expression patterns" value="baseline and differential"/>
</dbReference>
<dbReference type="CDD" id="cd11072">
    <property type="entry name" value="CYP71-like"/>
    <property type="match status" value="1"/>
</dbReference>
<dbReference type="EMBL" id="NCVQ01000007">
    <property type="protein sequence ID" value="PWZ16537.1"/>
    <property type="molecule type" value="Genomic_DNA"/>
</dbReference>
<dbReference type="PANTHER" id="PTHR47955">
    <property type="entry name" value="CYTOCHROME P450 FAMILY 71 PROTEIN"/>
    <property type="match status" value="1"/>
</dbReference>
<keyword evidence="10 13" id="KW-0408">Iron</keyword>
<evidence type="ECO:0000256" key="6">
    <source>
        <dbReference type="ARBA" id="ARBA00022692"/>
    </source>
</evidence>
<dbReference type="InterPro" id="IPR001128">
    <property type="entry name" value="Cyt_P450"/>
</dbReference>
<accession>A0A3L6E915</accession>
<dbReference type="InterPro" id="IPR017972">
    <property type="entry name" value="Cyt_P450_CS"/>
</dbReference>
<comment type="similarity">
    <text evidence="4 14">Belongs to the cytochrome P450 family.</text>
</comment>
<evidence type="ECO:0000256" key="12">
    <source>
        <dbReference type="ARBA" id="ARBA00023136"/>
    </source>
</evidence>
<evidence type="ECO:0000256" key="1">
    <source>
        <dbReference type="ARBA" id="ARBA00001971"/>
    </source>
</evidence>
<keyword evidence="7 13" id="KW-0479">Metal-binding</keyword>
<comment type="caution">
    <text evidence="16">The sequence shown here is derived from an EMBL/GenBank/DDBJ whole genome shotgun (WGS) entry which is preliminary data.</text>
</comment>
<evidence type="ECO:0000256" key="9">
    <source>
        <dbReference type="ARBA" id="ARBA00023002"/>
    </source>
</evidence>
<dbReference type="GO" id="GO:0004497">
    <property type="term" value="F:monooxygenase activity"/>
    <property type="evidence" value="ECO:0007669"/>
    <property type="project" value="UniProtKB-KW"/>
</dbReference>
<keyword evidence="11 14" id="KW-0503">Monooxygenase</keyword>
<proteinExistence type="inferred from homology"/>
<name>A0A3L6E915_MAIZE</name>
<keyword evidence="9 14" id="KW-0560">Oxidoreductase</keyword>
<keyword evidence="8 15" id="KW-1133">Transmembrane helix</keyword>
<evidence type="ECO:0000256" key="2">
    <source>
        <dbReference type="ARBA" id="ARBA00004370"/>
    </source>
</evidence>
<evidence type="ECO:0000256" key="8">
    <source>
        <dbReference type="ARBA" id="ARBA00022989"/>
    </source>
</evidence>